<dbReference type="InterPro" id="IPR033690">
    <property type="entry name" value="Adenylat_kinase_CS"/>
</dbReference>
<comment type="subcellular location">
    <subcellularLocation>
        <location evidence="5 7">Cytoplasm</location>
    </subcellularLocation>
</comment>
<comment type="domain">
    <text evidence="5">Consists of three domains, a large central CORE domain and two small peripheral domains, NMPbind and LID, which undergo movements during catalysis. The LID domain closes over the site of phosphoryl transfer upon ATP binding. Assembling and dissambling the active center during each catalytic cycle provides an effective means to prevent ATP hydrolysis.</text>
</comment>
<evidence type="ECO:0000256" key="1">
    <source>
        <dbReference type="ARBA" id="ARBA00022679"/>
    </source>
</evidence>
<dbReference type="PRINTS" id="PR00094">
    <property type="entry name" value="ADENYLTKNASE"/>
</dbReference>
<feature type="binding site" evidence="5">
    <location>
        <position position="173"/>
    </location>
    <ligand>
        <name>ATP</name>
        <dbReference type="ChEBI" id="CHEBI:30616"/>
    </ligand>
</feature>
<evidence type="ECO:0000256" key="3">
    <source>
        <dbReference type="ARBA" id="ARBA00022741"/>
    </source>
</evidence>
<feature type="binding site" evidence="5">
    <location>
        <position position="145"/>
    </location>
    <ligand>
        <name>AMP</name>
        <dbReference type="ChEBI" id="CHEBI:456215"/>
    </ligand>
</feature>
<dbReference type="GO" id="GO:0004017">
    <property type="term" value="F:AMP kinase activity"/>
    <property type="evidence" value="ECO:0007669"/>
    <property type="project" value="UniProtKB-UniRule"/>
</dbReference>
<feature type="binding site" evidence="5">
    <location>
        <position position="134"/>
    </location>
    <ligand>
        <name>AMP</name>
        <dbReference type="ChEBI" id="CHEBI:456215"/>
    </ligand>
</feature>
<comment type="similarity">
    <text evidence="5 6">Belongs to the adenylate kinase family.</text>
</comment>
<feature type="binding site" evidence="5">
    <location>
        <begin position="11"/>
        <end position="16"/>
    </location>
    <ligand>
        <name>ATP</name>
        <dbReference type="ChEBI" id="CHEBI:30616"/>
    </ligand>
</feature>
<evidence type="ECO:0000256" key="7">
    <source>
        <dbReference type="RuleBase" id="RU003331"/>
    </source>
</evidence>
<comment type="pathway">
    <text evidence="5">Purine metabolism; AMP biosynthesis via salvage pathway; AMP from ADP: step 1/1.</text>
</comment>
<comment type="caution">
    <text evidence="8">The sequence shown here is derived from an EMBL/GenBank/DDBJ whole genome shotgun (WGS) entry which is preliminary data.</text>
</comment>
<comment type="caution">
    <text evidence="5">Lacks conserved residue(s) required for the propagation of feature annotation.</text>
</comment>
<evidence type="ECO:0000256" key="6">
    <source>
        <dbReference type="RuleBase" id="RU003330"/>
    </source>
</evidence>
<keyword evidence="4 5" id="KW-0418">Kinase</keyword>
<keyword evidence="5 7" id="KW-0067">ATP-binding</keyword>
<dbReference type="EMBL" id="QKZK01000005">
    <property type="protein sequence ID" value="PZX19279.1"/>
    <property type="molecule type" value="Genomic_DNA"/>
</dbReference>
<name>A0A2W7QBY0_9BACT</name>
<dbReference type="NCBIfam" id="NF011100">
    <property type="entry name" value="PRK14527.1"/>
    <property type="match status" value="1"/>
</dbReference>
<sequence>MFNIVIFGPPGSGKGTQSEKMIAQYGFAHISTGDLLRYEISHHTHLGAIAKSYIDKGELVPDDLIIDMIDMKLEKMRNIPGVIFDGFPRTADQAAALKEMLKGHGEKVDLVINLNVDRQELITRLLKRGETSGRSDDNLETIEKRLKVYEDQTSPVLAFYQKEKNLLDIKGMGEIDEIFNTICNAIDSARQ</sequence>
<evidence type="ECO:0000313" key="8">
    <source>
        <dbReference type="EMBL" id="PZX19279.1"/>
    </source>
</evidence>
<evidence type="ECO:0000313" key="9">
    <source>
        <dbReference type="Proteomes" id="UP000249239"/>
    </source>
</evidence>
<feature type="binding site" evidence="5">
    <location>
        <position position="32"/>
    </location>
    <ligand>
        <name>AMP</name>
        <dbReference type="ChEBI" id="CHEBI:456215"/>
    </ligand>
</feature>
<accession>A0A2W7QBY0</accession>
<dbReference type="NCBIfam" id="NF001381">
    <property type="entry name" value="PRK00279.1-3"/>
    <property type="match status" value="1"/>
</dbReference>
<feature type="binding site" evidence="5">
    <location>
        <begin position="86"/>
        <end position="89"/>
    </location>
    <ligand>
        <name>AMP</name>
        <dbReference type="ChEBI" id="CHEBI:456215"/>
    </ligand>
</feature>
<comment type="catalytic activity">
    <reaction evidence="5 7">
        <text>AMP + ATP = 2 ADP</text>
        <dbReference type="Rhea" id="RHEA:12973"/>
        <dbReference type="ChEBI" id="CHEBI:30616"/>
        <dbReference type="ChEBI" id="CHEBI:456215"/>
        <dbReference type="ChEBI" id="CHEBI:456216"/>
        <dbReference type="EC" id="2.7.4.3"/>
    </reaction>
</comment>
<dbReference type="RefSeq" id="WP_111444657.1">
    <property type="nucleotide sequence ID" value="NZ_QKZK01000005.1"/>
</dbReference>
<dbReference type="GO" id="GO:0005524">
    <property type="term" value="F:ATP binding"/>
    <property type="evidence" value="ECO:0007669"/>
    <property type="project" value="UniProtKB-UniRule"/>
</dbReference>
<feature type="binding site" evidence="5">
    <location>
        <position position="37"/>
    </location>
    <ligand>
        <name>AMP</name>
        <dbReference type="ChEBI" id="CHEBI:456215"/>
    </ligand>
</feature>
<dbReference type="InterPro" id="IPR027417">
    <property type="entry name" value="P-loop_NTPase"/>
</dbReference>
<dbReference type="NCBIfam" id="NF011105">
    <property type="entry name" value="PRK14532.1"/>
    <property type="match status" value="1"/>
</dbReference>
<feature type="binding site" evidence="5">
    <location>
        <position position="93"/>
    </location>
    <ligand>
        <name>AMP</name>
        <dbReference type="ChEBI" id="CHEBI:456215"/>
    </ligand>
</feature>
<dbReference type="AlphaFoldDB" id="A0A2W7QBY0"/>
<proteinExistence type="inferred from homology"/>
<keyword evidence="2 5" id="KW-0545">Nucleotide biosynthesis</keyword>
<dbReference type="Gene3D" id="3.40.50.300">
    <property type="entry name" value="P-loop containing nucleotide triphosphate hydrolases"/>
    <property type="match status" value="1"/>
</dbReference>
<comment type="subunit">
    <text evidence="5 7">Monomer.</text>
</comment>
<dbReference type="EC" id="2.7.4.3" evidence="5 7"/>
<keyword evidence="3 5" id="KW-0547">Nucleotide-binding</keyword>
<dbReference type="Pfam" id="PF00406">
    <property type="entry name" value="ADK"/>
    <property type="match status" value="1"/>
</dbReference>
<dbReference type="Proteomes" id="UP000249239">
    <property type="component" value="Unassembled WGS sequence"/>
</dbReference>
<evidence type="ECO:0000256" key="2">
    <source>
        <dbReference type="ARBA" id="ARBA00022727"/>
    </source>
</evidence>
<protein>
    <recommendedName>
        <fullName evidence="5 7">Adenylate kinase</fullName>
        <shortName evidence="5">AK</shortName>
        <ecNumber evidence="5 7">2.7.4.3</ecNumber>
    </recommendedName>
    <alternativeName>
        <fullName evidence="5">ATP-AMP transphosphorylase</fullName>
    </alternativeName>
    <alternativeName>
        <fullName evidence="5">ATP:AMP phosphotransferase</fullName>
    </alternativeName>
    <alternativeName>
        <fullName evidence="5">Adenylate monophosphate kinase</fullName>
    </alternativeName>
</protein>
<gene>
    <name evidence="5" type="primary">adk</name>
    <name evidence="8" type="ORF">LX69_00948</name>
</gene>
<evidence type="ECO:0000256" key="5">
    <source>
        <dbReference type="HAMAP-Rule" id="MF_00235"/>
    </source>
</evidence>
<dbReference type="HAMAP" id="MF_00235">
    <property type="entry name" value="Adenylate_kinase_Adk"/>
    <property type="match status" value="1"/>
</dbReference>
<feature type="region of interest" description="NMP" evidence="5">
    <location>
        <begin position="31"/>
        <end position="60"/>
    </location>
</feature>
<comment type="function">
    <text evidence="5">Catalyzes the reversible transfer of the terminal phosphate group between ATP and AMP. Plays an important role in cellular energy homeostasis and in adenine nucleotide metabolism.</text>
</comment>
<dbReference type="InterPro" id="IPR000850">
    <property type="entry name" value="Adenylat/UMP-CMP_kin"/>
</dbReference>
<dbReference type="SUPFAM" id="SSF52540">
    <property type="entry name" value="P-loop containing nucleoside triphosphate hydrolases"/>
    <property type="match status" value="1"/>
</dbReference>
<dbReference type="GO" id="GO:0044209">
    <property type="term" value="P:AMP salvage"/>
    <property type="evidence" value="ECO:0007669"/>
    <property type="project" value="UniProtKB-UniRule"/>
</dbReference>
<dbReference type="OrthoDB" id="9805030at2"/>
<dbReference type="PANTHER" id="PTHR23359">
    <property type="entry name" value="NUCLEOTIDE KINASE"/>
    <property type="match status" value="1"/>
</dbReference>
<dbReference type="UniPathway" id="UPA00588">
    <property type="reaction ID" value="UER00649"/>
</dbReference>
<organism evidence="8 9">
    <name type="scientific">Breznakibacter xylanolyticus</name>
    <dbReference type="NCBI Taxonomy" id="990"/>
    <lineage>
        <taxon>Bacteria</taxon>
        <taxon>Pseudomonadati</taxon>
        <taxon>Bacteroidota</taxon>
        <taxon>Bacteroidia</taxon>
        <taxon>Marinilabiliales</taxon>
        <taxon>Marinilabiliaceae</taxon>
        <taxon>Breznakibacter</taxon>
    </lineage>
</organism>
<dbReference type="GO" id="GO:0005737">
    <property type="term" value="C:cytoplasm"/>
    <property type="evidence" value="ECO:0007669"/>
    <property type="project" value="UniProtKB-SubCell"/>
</dbReference>
<keyword evidence="5" id="KW-0963">Cytoplasm</keyword>
<dbReference type="CDD" id="cd01428">
    <property type="entry name" value="ADK"/>
    <property type="match status" value="1"/>
</dbReference>
<feature type="binding site" evidence="5">
    <location>
        <position position="128"/>
    </location>
    <ligand>
        <name>ATP</name>
        <dbReference type="ChEBI" id="CHEBI:30616"/>
    </ligand>
</feature>
<keyword evidence="9" id="KW-1185">Reference proteome</keyword>
<evidence type="ECO:0000256" key="4">
    <source>
        <dbReference type="ARBA" id="ARBA00022777"/>
    </source>
</evidence>
<dbReference type="PROSITE" id="PS00113">
    <property type="entry name" value="ADENYLATE_KINASE"/>
    <property type="match status" value="1"/>
</dbReference>
<keyword evidence="1 5" id="KW-0808">Transferase</keyword>
<feature type="binding site" evidence="5">
    <location>
        <begin position="58"/>
        <end position="60"/>
    </location>
    <ligand>
        <name>AMP</name>
        <dbReference type="ChEBI" id="CHEBI:456215"/>
    </ligand>
</feature>
<reference evidence="8 9" key="1">
    <citation type="submission" date="2018-06" db="EMBL/GenBank/DDBJ databases">
        <title>Genomic Encyclopedia of Archaeal and Bacterial Type Strains, Phase II (KMG-II): from individual species to whole genera.</title>
        <authorList>
            <person name="Goeker M."/>
        </authorList>
    </citation>
    <scope>NUCLEOTIDE SEQUENCE [LARGE SCALE GENOMIC DNA]</scope>
    <source>
        <strain evidence="8 9">DSM 6779</strain>
    </source>
</reference>